<dbReference type="AlphaFoldDB" id="A0A371GZH4"/>
<protein>
    <recommendedName>
        <fullName evidence="3">Retrotransposon gag domain-containing protein</fullName>
    </recommendedName>
</protein>
<gene>
    <name evidence="1" type="ORF">CR513_21459</name>
</gene>
<evidence type="ECO:0008006" key="3">
    <source>
        <dbReference type="Google" id="ProtNLM"/>
    </source>
</evidence>
<keyword evidence="2" id="KW-1185">Reference proteome</keyword>
<dbReference type="EMBL" id="QJKJ01004008">
    <property type="protein sequence ID" value="RDX95950.1"/>
    <property type="molecule type" value="Genomic_DNA"/>
</dbReference>
<organism evidence="1 2">
    <name type="scientific">Mucuna pruriens</name>
    <name type="common">Velvet bean</name>
    <name type="synonym">Dolichos pruriens</name>
    <dbReference type="NCBI Taxonomy" id="157652"/>
    <lineage>
        <taxon>Eukaryota</taxon>
        <taxon>Viridiplantae</taxon>
        <taxon>Streptophyta</taxon>
        <taxon>Embryophyta</taxon>
        <taxon>Tracheophyta</taxon>
        <taxon>Spermatophyta</taxon>
        <taxon>Magnoliopsida</taxon>
        <taxon>eudicotyledons</taxon>
        <taxon>Gunneridae</taxon>
        <taxon>Pentapetalae</taxon>
        <taxon>rosids</taxon>
        <taxon>fabids</taxon>
        <taxon>Fabales</taxon>
        <taxon>Fabaceae</taxon>
        <taxon>Papilionoideae</taxon>
        <taxon>50 kb inversion clade</taxon>
        <taxon>NPAAA clade</taxon>
        <taxon>indigoferoid/millettioid clade</taxon>
        <taxon>Phaseoleae</taxon>
        <taxon>Mucuna</taxon>
    </lineage>
</organism>
<evidence type="ECO:0000313" key="2">
    <source>
        <dbReference type="Proteomes" id="UP000257109"/>
    </source>
</evidence>
<feature type="non-terminal residue" evidence="1">
    <location>
        <position position="1"/>
    </location>
</feature>
<reference evidence="1" key="1">
    <citation type="submission" date="2018-05" db="EMBL/GenBank/DDBJ databases">
        <title>Draft genome of Mucuna pruriens seed.</title>
        <authorList>
            <person name="Nnadi N.E."/>
            <person name="Vos R."/>
            <person name="Hasami M.H."/>
            <person name="Devisetty U.K."/>
            <person name="Aguiy J.C."/>
        </authorList>
    </citation>
    <scope>NUCLEOTIDE SEQUENCE [LARGE SCALE GENOMIC DNA]</scope>
    <source>
        <strain evidence="1">JCA_2017</strain>
    </source>
</reference>
<name>A0A371GZH4_MUCPR</name>
<comment type="caution">
    <text evidence="1">The sequence shown here is derived from an EMBL/GenBank/DDBJ whole genome shotgun (WGS) entry which is preliminary data.</text>
</comment>
<evidence type="ECO:0000313" key="1">
    <source>
        <dbReference type="EMBL" id="RDX95950.1"/>
    </source>
</evidence>
<dbReference type="OrthoDB" id="1747743at2759"/>
<proteinExistence type="predicted"/>
<sequence length="95" mass="11013">MRKRFMPASYERDIQHKLQSLYQGSRSTEKEREEATIAQFLHGLNKEIQDIVEIGVVPLGDPQLVLVARRAEIRRKLGVTRSVRRGVIPSKFVKR</sequence>
<dbReference type="Proteomes" id="UP000257109">
    <property type="component" value="Unassembled WGS sequence"/>
</dbReference>
<accession>A0A371GZH4</accession>